<name>A0ABU7J7I4_9GAMM</name>
<keyword evidence="3 6" id="KW-0812">Transmembrane</keyword>
<sequence length="376" mass="40833">MRLIRHLLSRLTEDLLLLALLLVLPWLLWLVPSSPAALLHLVDWTTITALAALMLLSRGLEDSGYLTRFAAWLLRQEHSQRQLAVVLVVFAALLSAVITNDVALFVLVPICLSLARLSGLPVGRLIIFLALAVNAGSSISPIGNPQNLLLWQASGLGFLQFLLMMLPLALALTLLLMLLSYLAFPSSRLSLPASSVQPQQHKELFRWSLLGYLPVIAAIELGYAPAAAGLVLVSYWLKAKNVVLGIDWWLLLIFALMFIDLGLLAQLPLMQQLATSSLELPGGAFTAGALLSQLLSNVPAAIFLQNFTDDWRALSWGVSVGGFGLAIGSLANLIALRLARQPGLWREFHAWSIPLFFISALTGALLLAIANGCCVW</sequence>
<dbReference type="PANTHER" id="PTHR43568">
    <property type="entry name" value="P PROTEIN"/>
    <property type="match status" value="1"/>
</dbReference>
<feature type="transmembrane region" description="Helical" evidence="6">
    <location>
        <begin position="37"/>
        <end position="56"/>
    </location>
</feature>
<organism evidence="8 9">
    <name type="scientific">Alkalimonas cellulosilytica</name>
    <dbReference type="NCBI Taxonomy" id="3058395"/>
    <lineage>
        <taxon>Bacteria</taxon>
        <taxon>Pseudomonadati</taxon>
        <taxon>Pseudomonadota</taxon>
        <taxon>Gammaproteobacteria</taxon>
        <taxon>Alkalimonas</taxon>
    </lineage>
</organism>
<keyword evidence="4 6" id="KW-1133">Transmembrane helix</keyword>
<protein>
    <submittedName>
        <fullName evidence="8">SLC13 family permease</fullName>
    </submittedName>
</protein>
<comment type="subcellular location">
    <subcellularLocation>
        <location evidence="1">Membrane</location>
        <topology evidence="1">Multi-pass membrane protein</topology>
    </subcellularLocation>
</comment>
<feature type="domain" description="Citrate transporter-like" evidence="7">
    <location>
        <begin position="16"/>
        <end position="302"/>
    </location>
</feature>
<keyword evidence="5 6" id="KW-0472">Membrane</keyword>
<reference evidence="8 9" key="1">
    <citation type="submission" date="2023-07" db="EMBL/GenBank/DDBJ databases">
        <title>Alkalimonas sp., MEB108 novel, alkaliphilic bacterium isolated from Lonar Lake, India.</title>
        <authorList>
            <person name="Joshi A."/>
            <person name="Thite S."/>
        </authorList>
    </citation>
    <scope>NUCLEOTIDE SEQUENCE [LARGE SCALE GENOMIC DNA]</scope>
    <source>
        <strain evidence="8 9">MEB108</strain>
    </source>
</reference>
<comment type="caution">
    <text evidence="8">The sequence shown here is derived from an EMBL/GenBank/DDBJ whole genome shotgun (WGS) entry which is preliminary data.</text>
</comment>
<evidence type="ECO:0000259" key="7">
    <source>
        <dbReference type="Pfam" id="PF03600"/>
    </source>
</evidence>
<feature type="transmembrane region" description="Helical" evidence="6">
    <location>
        <begin position="12"/>
        <end position="31"/>
    </location>
</feature>
<keyword evidence="2" id="KW-0813">Transport</keyword>
<feature type="transmembrane region" description="Helical" evidence="6">
    <location>
        <begin position="204"/>
        <end position="237"/>
    </location>
</feature>
<evidence type="ECO:0000313" key="9">
    <source>
        <dbReference type="Proteomes" id="UP001336314"/>
    </source>
</evidence>
<evidence type="ECO:0000256" key="3">
    <source>
        <dbReference type="ARBA" id="ARBA00022692"/>
    </source>
</evidence>
<dbReference type="Proteomes" id="UP001336314">
    <property type="component" value="Unassembled WGS sequence"/>
</dbReference>
<feature type="transmembrane region" description="Helical" evidence="6">
    <location>
        <begin position="122"/>
        <end position="140"/>
    </location>
</feature>
<evidence type="ECO:0000256" key="4">
    <source>
        <dbReference type="ARBA" id="ARBA00022989"/>
    </source>
</evidence>
<keyword evidence="9" id="KW-1185">Reference proteome</keyword>
<dbReference type="InterPro" id="IPR051475">
    <property type="entry name" value="Diverse_Ion_Transporter"/>
</dbReference>
<dbReference type="InterPro" id="IPR004680">
    <property type="entry name" value="Cit_transptr-like_dom"/>
</dbReference>
<dbReference type="Pfam" id="PF03600">
    <property type="entry name" value="CitMHS"/>
    <property type="match status" value="1"/>
</dbReference>
<gene>
    <name evidence="8" type="ORF">QWY20_10960</name>
</gene>
<feature type="transmembrane region" description="Helical" evidence="6">
    <location>
        <begin position="83"/>
        <end position="110"/>
    </location>
</feature>
<feature type="transmembrane region" description="Helical" evidence="6">
    <location>
        <begin position="161"/>
        <end position="184"/>
    </location>
</feature>
<feature type="transmembrane region" description="Helical" evidence="6">
    <location>
        <begin position="249"/>
        <end position="270"/>
    </location>
</feature>
<feature type="transmembrane region" description="Helical" evidence="6">
    <location>
        <begin position="282"/>
        <end position="304"/>
    </location>
</feature>
<proteinExistence type="predicted"/>
<evidence type="ECO:0000256" key="5">
    <source>
        <dbReference type="ARBA" id="ARBA00023136"/>
    </source>
</evidence>
<evidence type="ECO:0000313" key="8">
    <source>
        <dbReference type="EMBL" id="MEE2001972.1"/>
    </source>
</evidence>
<dbReference type="PANTHER" id="PTHR43568:SF1">
    <property type="entry name" value="P PROTEIN"/>
    <property type="match status" value="1"/>
</dbReference>
<evidence type="ECO:0000256" key="2">
    <source>
        <dbReference type="ARBA" id="ARBA00022448"/>
    </source>
</evidence>
<feature type="transmembrane region" description="Helical" evidence="6">
    <location>
        <begin position="316"/>
        <end position="336"/>
    </location>
</feature>
<feature type="transmembrane region" description="Helical" evidence="6">
    <location>
        <begin position="348"/>
        <end position="370"/>
    </location>
</feature>
<evidence type="ECO:0000256" key="6">
    <source>
        <dbReference type="SAM" id="Phobius"/>
    </source>
</evidence>
<accession>A0ABU7J7I4</accession>
<dbReference type="RefSeq" id="WP_330129060.1">
    <property type="nucleotide sequence ID" value="NZ_JAUHLI010000010.1"/>
</dbReference>
<dbReference type="EMBL" id="JAUHLI010000010">
    <property type="protein sequence ID" value="MEE2001972.1"/>
    <property type="molecule type" value="Genomic_DNA"/>
</dbReference>
<evidence type="ECO:0000256" key="1">
    <source>
        <dbReference type="ARBA" id="ARBA00004141"/>
    </source>
</evidence>